<dbReference type="Gene3D" id="2.60.120.430">
    <property type="entry name" value="Galactose-binding lectin"/>
    <property type="match status" value="1"/>
</dbReference>
<dbReference type="SUPFAM" id="SSF53649">
    <property type="entry name" value="Alkaline phosphatase-like"/>
    <property type="match status" value="1"/>
</dbReference>
<dbReference type="PANTHER" id="PTHR43108">
    <property type="entry name" value="N-ACETYLGLUCOSAMINE-6-SULFATASE FAMILY MEMBER"/>
    <property type="match status" value="1"/>
</dbReference>
<sequence length="1143" mass="128161">MNLNSRSTSDKSYRRLTRLKTTIKMLLISSTSFLFLGSLLQAQTQSLSAPGIYLQPVPSQSLVVSPQQKQIASEPIGLRVPATATWSDTRIHVQQGEVVTLKAQGKIEFYERKYFDKNIPTECGPTGTYHYSEKVVDEFFPIPSATRGPAPPYALIGRIGNGAPFYVGSQKSFYAPASGPLFLGINDYDCSDNKGFFSVTITRGGYLEPFKQEEVVTAAAVPGRPVPNSQVMVFYIDGLRPDVVREMVAMGHLPNINRLFVSGGTWMSRNCTAFPSDTITSNGTMWTGCFSDRHGLKGQVRFSRLKLVSESYLEPLGPSRSARLLKPQGLDGAIHKAQSASVGKLKGDAAAESFEGSTTSGVQPLFGHLRSQGSDWATGILPMMTEVPPLLWTRSIVREMPMLSAHESYKYVDDANTHYTLRNLMHRDRPVTVVWLPETDSISHKSSRGQFGITRRTIAEADVHIGHIVNELEKQGKINSTYFILVSDHGHHGGQETHLKHFDIANELFHQPRQLSNNGGWVGGGMGMSVRQHRFWNRHPEDGTQDFVFIDGDSDGAARIYLPRDHFHSGKWVGEFKPSSMLAYPIKQGQQPVNLINAILSSRTTDEQGRQVHPIDLVMMRLDESSILISTVDRGQAVIHRKRLENQKWAYRYQVVTDVQPTSEGFVKFRQVSAPITDPLGLSQTITPQDLNRYQTERDWLRLTADTTYPDAVVTLTRHMLWQKNLEYREPEYAPDLVVTARRGWYFGQQGSTGTMHGYPFADATRASFFVSGPNVRRGARIEEPSRLTDLTPTILDMIGMETDPHDFDGIPLRQIYESGSSQSSIMQPVAHTGQFVPAVRKEPLYWEQLNLNAWNGLNYVEKKPYPYLPVSINRPSSRLDLNNIAYNMIAVSDWNVIKLFDDIIAPLSSQKVQVLNSVERFDQNVRSNSSGWISEGVHAVDLPMTSIGDYSVTSLGNMQRINRTVDWVQHRGLDLDHLLASSMGRNQLPGTHLLHSGIDGTQYGVWEVYRFGQRIVVQVLDENLLNGVENGTDRMVNSFRKIPSEVVLSPQQSSGLQMVSHTIQDPNYRPTMQAFQQQEQMRLRYRHQQQLRVPPSSGPVRSAQPYAAPPQESSPNGSKSPGPQSPDWQSRITLDKAQQQRQ</sequence>
<keyword evidence="3" id="KW-1185">Reference proteome</keyword>
<dbReference type="RefSeq" id="WP_144996831.1">
    <property type="nucleotide sequence ID" value="NZ_CP036281.1"/>
</dbReference>
<dbReference type="AlphaFoldDB" id="A0A518CQF8"/>
<feature type="compositionally biased region" description="Polar residues" evidence="1">
    <location>
        <begin position="1112"/>
        <end position="1143"/>
    </location>
</feature>
<accession>A0A518CQF8</accession>
<dbReference type="InterPro" id="IPR017850">
    <property type="entry name" value="Alkaline_phosphatase_core_sf"/>
</dbReference>
<evidence type="ECO:0000256" key="1">
    <source>
        <dbReference type="SAM" id="MobiDB-lite"/>
    </source>
</evidence>
<organism evidence="2 3">
    <name type="scientific">Polystyrenella longa</name>
    <dbReference type="NCBI Taxonomy" id="2528007"/>
    <lineage>
        <taxon>Bacteria</taxon>
        <taxon>Pseudomonadati</taxon>
        <taxon>Planctomycetota</taxon>
        <taxon>Planctomycetia</taxon>
        <taxon>Planctomycetales</taxon>
        <taxon>Planctomycetaceae</taxon>
        <taxon>Polystyrenella</taxon>
    </lineage>
</organism>
<feature type="region of interest" description="Disordered" evidence="1">
    <location>
        <begin position="1090"/>
        <end position="1143"/>
    </location>
</feature>
<dbReference type="EMBL" id="CP036281">
    <property type="protein sequence ID" value="QDU81467.1"/>
    <property type="molecule type" value="Genomic_DNA"/>
</dbReference>
<dbReference type="PANTHER" id="PTHR43108:SF8">
    <property type="entry name" value="SD21168P"/>
    <property type="match status" value="1"/>
</dbReference>
<dbReference type="Proteomes" id="UP000317178">
    <property type="component" value="Chromosome"/>
</dbReference>
<dbReference type="InterPro" id="IPR002591">
    <property type="entry name" value="Phosphodiest/P_Trfase"/>
</dbReference>
<dbReference type="Pfam" id="PF01663">
    <property type="entry name" value="Phosphodiest"/>
    <property type="match status" value="1"/>
</dbReference>
<protein>
    <submittedName>
        <fullName evidence="2">Type I phosphodiesterase / nucleotide pyrophosphatase</fullName>
    </submittedName>
</protein>
<dbReference type="OrthoDB" id="9779418at2"/>
<name>A0A518CQF8_9PLAN</name>
<evidence type="ECO:0000313" key="3">
    <source>
        <dbReference type="Proteomes" id="UP000317178"/>
    </source>
</evidence>
<proteinExistence type="predicted"/>
<dbReference type="KEGG" id="plon:Pla110_32090"/>
<evidence type="ECO:0000313" key="2">
    <source>
        <dbReference type="EMBL" id="QDU81467.1"/>
    </source>
</evidence>
<gene>
    <name evidence="2" type="ORF">Pla110_32090</name>
</gene>
<reference evidence="2 3" key="1">
    <citation type="submission" date="2019-02" db="EMBL/GenBank/DDBJ databases">
        <title>Deep-cultivation of Planctomycetes and their phenomic and genomic characterization uncovers novel biology.</title>
        <authorList>
            <person name="Wiegand S."/>
            <person name="Jogler M."/>
            <person name="Boedeker C."/>
            <person name="Pinto D."/>
            <person name="Vollmers J."/>
            <person name="Rivas-Marin E."/>
            <person name="Kohn T."/>
            <person name="Peeters S.H."/>
            <person name="Heuer A."/>
            <person name="Rast P."/>
            <person name="Oberbeckmann S."/>
            <person name="Bunk B."/>
            <person name="Jeske O."/>
            <person name="Meyerdierks A."/>
            <person name="Storesund J.E."/>
            <person name="Kallscheuer N."/>
            <person name="Luecker S."/>
            <person name="Lage O.M."/>
            <person name="Pohl T."/>
            <person name="Merkel B.J."/>
            <person name="Hornburger P."/>
            <person name="Mueller R.-W."/>
            <person name="Bruemmer F."/>
            <person name="Labrenz M."/>
            <person name="Spormann A.M."/>
            <person name="Op den Camp H."/>
            <person name="Overmann J."/>
            <person name="Amann R."/>
            <person name="Jetten M.S.M."/>
            <person name="Mascher T."/>
            <person name="Medema M.H."/>
            <person name="Devos D.P."/>
            <person name="Kaster A.-K."/>
            <person name="Ovreas L."/>
            <person name="Rohde M."/>
            <person name="Galperin M.Y."/>
            <person name="Jogler C."/>
        </authorList>
    </citation>
    <scope>NUCLEOTIDE SEQUENCE [LARGE SCALE GENOMIC DNA]</scope>
    <source>
        <strain evidence="2 3">Pla110</strain>
    </source>
</reference>
<dbReference type="Gene3D" id="3.40.720.10">
    <property type="entry name" value="Alkaline Phosphatase, subunit A"/>
    <property type="match status" value="2"/>
</dbReference>